<evidence type="ECO:0000313" key="2">
    <source>
        <dbReference type="EMBL" id="KZP06472.1"/>
    </source>
</evidence>
<accession>A0A167WTZ4</accession>
<dbReference type="AlphaFoldDB" id="A0A167WTZ4"/>
<gene>
    <name evidence="2" type="ORF">FIBSPDRAFT_318534</name>
</gene>
<evidence type="ECO:0000313" key="3">
    <source>
        <dbReference type="Proteomes" id="UP000076532"/>
    </source>
</evidence>
<feature type="region of interest" description="Disordered" evidence="1">
    <location>
        <begin position="1"/>
        <end position="24"/>
    </location>
</feature>
<protein>
    <submittedName>
        <fullName evidence="2">Uncharacterized protein</fullName>
    </submittedName>
</protein>
<name>A0A167WTZ4_9AGAM</name>
<evidence type="ECO:0000256" key="1">
    <source>
        <dbReference type="SAM" id="MobiDB-lite"/>
    </source>
</evidence>
<keyword evidence="3" id="KW-1185">Reference proteome</keyword>
<dbReference type="Proteomes" id="UP000076532">
    <property type="component" value="Unassembled WGS sequence"/>
</dbReference>
<feature type="compositionally biased region" description="Polar residues" evidence="1">
    <location>
        <begin position="1"/>
        <end position="16"/>
    </location>
</feature>
<organism evidence="2 3">
    <name type="scientific">Athelia psychrophila</name>
    <dbReference type="NCBI Taxonomy" id="1759441"/>
    <lineage>
        <taxon>Eukaryota</taxon>
        <taxon>Fungi</taxon>
        <taxon>Dikarya</taxon>
        <taxon>Basidiomycota</taxon>
        <taxon>Agaricomycotina</taxon>
        <taxon>Agaricomycetes</taxon>
        <taxon>Agaricomycetidae</taxon>
        <taxon>Atheliales</taxon>
        <taxon>Atheliaceae</taxon>
        <taxon>Athelia</taxon>
    </lineage>
</organism>
<reference evidence="2 3" key="1">
    <citation type="journal article" date="2016" name="Mol. Biol. Evol.">
        <title>Comparative Genomics of Early-Diverging Mushroom-Forming Fungi Provides Insights into the Origins of Lignocellulose Decay Capabilities.</title>
        <authorList>
            <person name="Nagy L.G."/>
            <person name="Riley R."/>
            <person name="Tritt A."/>
            <person name="Adam C."/>
            <person name="Daum C."/>
            <person name="Floudas D."/>
            <person name="Sun H."/>
            <person name="Yadav J.S."/>
            <person name="Pangilinan J."/>
            <person name="Larsson K.H."/>
            <person name="Matsuura K."/>
            <person name="Barry K."/>
            <person name="Labutti K."/>
            <person name="Kuo R."/>
            <person name="Ohm R.A."/>
            <person name="Bhattacharya S.S."/>
            <person name="Shirouzu T."/>
            <person name="Yoshinaga Y."/>
            <person name="Martin F.M."/>
            <person name="Grigoriev I.V."/>
            <person name="Hibbett D.S."/>
        </authorList>
    </citation>
    <scope>NUCLEOTIDE SEQUENCE [LARGE SCALE GENOMIC DNA]</scope>
    <source>
        <strain evidence="2 3">CBS 109695</strain>
    </source>
</reference>
<sequence length="213" mass="23889">MDDQQPTPIPSSGRSSLPTLPETLTEPDTHIIDNLEQRSAVDGPNHLSAPSDLQSRFIRIVHTCSRRIQWTLWMARMGLENIAFAHPALTVLSYAVNALPLGSRHVTSENRGRAAVSLYAPLEDGERSDRVPSVQARHQMHITTDRNLHPLPLIATLLEQRSENVPLGQASQHSVQIPPEQQRVENLPDDEPLERITSIQVSFLFSSCFFLRK</sequence>
<dbReference type="EMBL" id="KV417786">
    <property type="protein sequence ID" value="KZP06472.1"/>
    <property type="molecule type" value="Genomic_DNA"/>
</dbReference>
<proteinExistence type="predicted"/>